<reference evidence="1" key="1">
    <citation type="submission" date="2022-08" db="EMBL/GenBank/DDBJ databases">
        <title>Genome Sequence of Fusarium decemcellulare.</title>
        <authorList>
            <person name="Buettner E."/>
        </authorList>
    </citation>
    <scope>NUCLEOTIDE SEQUENCE</scope>
    <source>
        <strain evidence="1">Babe19</strain>
    </source>
</reference>
<evidence type="ECO:0000313" key="2">
    <source>
        <dbReference type="Proteomes" id="UP001148629"/>
    </source>
</evidence>
<gene>
    <name evidence="1" type="ORF">NM208_g15266</name>
</gene>
<dbReference type="EMBL" id="JANRMS010003994">
    <property type="protein sequence ID" value="KAJ3512843.1"/>
    <property type="molecule type" value="Genomic_DNA"/>
</dbReference>
<comment type="caution">
    <text evidence="1">The sequence shown here is derived from an EMBL/GenBank/DDBJ whole genome shotgun (WGS) entry which is preliminary data.</text>
</comment>
<accession>A0ACC1RH04</accession>
<keyword evidence="2" id="KW-1185">Reference proteome</keyword>
<organism evidence="1 2">
    <name type="scientific">Fusarium decemcellulare</name>
    <dbReference type="NCBI Taxonomy" id="57161"/>
    <lineage>
        <taxon>Eukaryota</taxon>
        <taxon>Fungi</taxon>
        <taxon>Dikarya</taxon>
        <taxon>Ascomycota</taxon>
        <taxon>Pezizomycotina</taxon>
        <taxon>Sordariomycetes</taxon>
        <taxon>Hypocreomycetidae</taxon>
        <taxon>Hypocreales</taxon>
        <taxon>Nectriaceae</taxon>
        <taxon>Fusarium</taxon>
        <taxon>Fusarium decemcellulare species complex</taxon>
    </lineage>
</organism>
<protein>
    <submittedName>
        <fullName evidence="1">Uncharacterized protein</fullName>
    </submittedName>
</protein>
<evidence type="ECO:0000313" key="1">
    <source>
        <dbReference type="EMBL" id="KAJ3512843.1"/>
    </source>
</evidence>
<name>A0ACC1RH04_9HYPO</name>
<proteinExistence type="predicted"/>
<sequence>MMLAAELDRYRRSSGIVTRSTSPLDSLRENPVTLSQELFSSQDPRKAMDEILRTSPHATVNPASLSPSLTPVDDSSEAVLKQEPSMEANTSEQTSSNSPVSTQHPAAMLTDLPCQTSAELPKSFLESQTSMPPTLVWLLQLQMMQLSASAILSFCQRPLTQIAASLKAGSSLLPTPQLLATIIWLVTLPRSTSTTTSTSANSSTRTETMSQNLWQRAISPQQTTATSPSTTTLRLKSLRKILSCSPSLARPLSDATLVALRLVSKGSEDQAEVLRRGTVESRGDDELTRCLSNMALPSKELLMTLLWSIRMEEQRIRRKAARGASLDSETRSPEQGNQQARKTVLRALPNRQSRLAGMGRGGTRRTRRS</sequence>
<dbReference type="Proteomes" id="UP001148629">
    <property type="component" value="Unassembled WGS sequence"/>
</dbReference>